<dbReference type="Pfam" id="PF11924">
    <property type="entry name" value="IAT_beta"/>
    <property type="match status" value="1"/>
</dbReference>
<protein>
    <submittedName>
        <fullName evidence="3">YchO/YchP family invasin</fullName>
    </submittedName>
</protein>
<dbReference type="PANTHER" id="PTHR39576:SF1">
    <property type="entry name" value="INVASIN"/>
    <property type="match status" value="1"/>
</dbReference>
<dbReference type="GO" id="GO:0009279">
    <property type="term" value="C:cell outer membrane"/>
    <property type="evidence" value="ECO:0007669"/>
    <property type="project" value="TreeGrafter"/>
</dbReference>
<dbReference type="InterPro" id="IPR038177">
    <property type="entry name" value="IAT_beta_sf"/>
</dbReference>
<dbReference type="EMBL" id="CP165628">
    <property type="protein sequence ID" value="XDU70782.1"/>
    <property type="molecule type" value="Genomic_DNA"/>
</dbReference>
<organism evidence="3">
    <name type="scientific">Rouxiella sp. WC2420</name>
    <dbReference type="NCBI Taxonomy" id="3234145"/>
    <lineage>
        <taxon>Bacteria</taxon>
        <taxon>Pseudomonadati</taxon>
        <taxon>Pseudomonadota</taxon>
        <taxon>Gammaproteobacteria</taxon>
        <taxon>Enterobacterales</taxon>
        <taxon>Yersiniaceae</taxon>
        <taxon>Rouxiella</taxon>
    </lineage>
</organism>
<accession>A0AB39VM62</accession>
<proteinExistence type="inferred from homology"/>
<feature type="domain" description="Inverse autotransporter beta-domain" evidence="2">
    <location>
        <begin position="76"/>
        <end position="351"/>
    </location>
</feature>
<dbReference type="InterPro" id="IPR024519">
    <property type="entry name" value="IAT_beta"/>
</dbReference>
<evidence type="ECO:0000313" key="3">
    <source>
        <dbReference type="EMBL" id="XDU70782.1"/>
    </source>
</evidence>
<dbReference type="NCBIfam" id="NF007556">
    <property type="entry name" value="PRK10177.1"/>
    <property type="match status" value="1"/>
</dbReference>
<dbReference type="InterPro" id="IPR051715">
    <property type="entry name" value="Intimin-Invasin_domain"/>
</dbReference>
<sequence>MISCALTPLDAQALITDSALLLNPGTDYSAPASTYNSIFNQPVSNPNALPDLGSSLNKNPAAKSQAFETKVATTLKQFGEDSTASGSDDPLREQAETLALEQAARLVKQETTSLLSPLGTTTINFDVSGGNLSGSSATLLSPLYASKSLLTYSQVGIQHQSGADVGNFGLGQRWSTGAWMLGYNAFIDDDFVSDLKRGSVGAEAWTDYLHLSANYYQPLSGYNAESQGSATMRRMASGYDIRTKAYLPFYRQIGATLSYEQYRGDRVDLFGDGNYQSNPSALSLGVNYTPVPLFTVSAERQQGQSGDNQDLVQLSLTYKLGVPLNQQLSPNYVAEAHSLRGSRFDAVDRNNIPVMEFRQRKTLSVYLATPPWTLQGGESLPLKLEIHAVNKIQALSWQGDTQALSLTSAKSNSDADGWTVIVPKWDDSPGASNSYRLSVTAVDSKQQNVTSNWITLNVSPPLSAYPQQDDLSFSSSSSSGH</sequence>
<comment type="similarity">
    <text evidence="1">Belongs to the intimin/invasin family.</text>
</comment>
<reference evidence="3" key="1">
    <citation type="submission" date="2024-07" db="EMBL/GenBank/DDBJ databases">
        <authorList>
            <person name="Biller S.J."/>
        </authorList>
    </citation>
    <scope>NUCLEOTIDE SEQUENCE</scope>
    <source>
        <strain evidence="3">WC2420</strain>
    </source>
</reference>
<dbReference type="PANTHER" id="PTHR39576">
    <property type="entry name" value="ATTACHING AND EFFACING PROTEIN HOMOLOG-RELATED-RELATED"/>
    <property type="match status" value="1"/>
</dbReference>
<evidence type="ECO:0000259" key="2">
    <source>
        <dbReference type="Pfam" id="PF11924"/>
    </source>
</evidence>
<evidence type="ECO:0000256" key="1">
    <source>
        <dbReference type="ARBA" id="ARBA00010116"/>
    </source>
</evidence>
<dbReference type="AlphaFoldDB" id="A0AB39VM62"/>
<name>A0AB39VM62_9GAMM</name>
<dbReference type="Gene3D" id="2.40.160.160">
    <property type="entry name" value="Inverse autotransporter, beta-domain"/>
    <property type="match status" value="1"/>
</dbReference>
<gene>
    <name evidence="3" type="ORF">AB3G37_14485</name>
</gene>